<dbReference type="Gene3D" id="1.10.260.40">
    <property type="entry name" value="lambda repressor-like DNA-binding domains"/>
    <property type="match status" value="1"/>
</dbReference>
<evidence type="ECO:0000256" key="1">
    <source>
        <dbReference type="ARBA" id="ARBA00023015"/>
    </source>
</evidence>
<keyword evidence="1" id="KW-0805">Transcription regulation</keyword>
<dbReference type="InterPro" id="IPR039418">
    <property type="entry name" value="LexA-like"/>
</dbReference>
<keyword evidence="6" id="KW-1185">Reference proteome</keyword>
<dbReference type="SUPFAM" id="SSF51306">
    <property type="entry name" value="LexA/Signal peptidase"/>
    <property type="match status" value="1"/>
</dbReference>
<keyword evidence="2" id="KW-0238">DNA-binding</keyword>
<dbReference type="AlphaFoldDB" id="A0A1H5XW02"/>
<dbReference type="SUPFAM" id="SSF47413">
    <property type="entry name" value="lambda repressor-like DNA-binding domains"/>
    <property type="match status" value="1"/>
</dbReference>
<dbReference type="EMBL" id="FNVQ01000001">
    <property type="protein sequence ID" value="SEG15570.1"/>
    <property type="molecule type" value="Genomic_DNA"/>
</dbReference>
<evidence type="ECO:0000256" key="3">
    <source>
        <dbReference type="ARBA" id="ARBA00023163"/>
    </source>
</evidence>
<gene>
    <name evidence="5" type="ORF">SAMN05444390_1011515</name>
</gene>
<dbReference type="SMART" id="SM00530">
    <property type="entry name" value="HTH_XRE"/>
    <property type="match status" value="1"/>
</dbReference>
<evidence type="ECO:0000313" key="5">
    <source>
        <dbReference type="EMBL" id="SEG15570.1"/>
    </source>
</evidence>
<sequence>MDVNKTRIINLRTLIAESNLTQEKFAERCGTSASTLSQILSPKGKRGLGPKLARKIETAMQLEEGWLDTPRQSNNDTLAASFKYAPKIIDLKVEDAFVKQPGAQHHPALMPISGWDSQTPLEDDEVEVPLFMEVELAAGTGATEVVERQGPKIRFSRSTMRSAGVQPEHAAACFAKGDSMGNVVPHGAAVGVDTSCTDIIDGEIYAIEHGGMLRIKYLYRLPNGGIRIRSEERNEYPDEDLYGDQLHDFRIIGFVFWISTVRRRR</sequence>
<protein>
    <submittedName>
        <fullName evidence="5">Helix-turn-helix</fullName>
    </submittedName>
</protein>
<name>A0A1H5XW02_9GAMM</name>
<proteinExistence type="predicted"/>
<dbReference type="Proteomes" id="UP000236745">
    <property type="component" value="Unassembled WGS sequence"/>
</dbReference>
<accession>A0A1H5XW02</accession>
<dbReference type="InterPro" id="IPR010982">
    <property type="entry name" value="Lambda_DNA-bd_dom_sf"/>
</dbReference>
<dbReference type="PROSITE" id="PS50943">
    <property type="entry name" value="HTH_CROC1"/>
    <property type="match status" value="1"/>
</dbReference>
<dbReference type="Pfam" id="PF01381">
    <property type="entry name" value="HTH_3"/>
    <property type="match status" value="1"/>
</dbReference>
<dbReference type="InterPro" id="IPR001387">
    <property type="entry name" value="Cro/C1-type_HTH"/>
</dbReference>
<keyword evidence="3" id="KW-0804">Transcription</keyword>
<dbReference type="InterPro" id="IPR036286">
    <property type="entry name" value="LexA/Signal_pep-like_sf"/>
</dbReference>
<dbReference type="CDD" id="cd06529">
    <property type="entry name" value="S24_LexA-like"/>
    <property type="match status" value="1"/>
</dbReference>
<feature type="domain" description="HTH cro/C1-type" evidence="4">
    <location>
        <begin position="11"/>
        <end position="67"/>
    </location>
</feature>
<dbReference type="CDD" id="cd00093">
    <property type="entry name" value="HTH_XRE"/>
    <property type="match status" value="1"/>
</dbReference>
<evidence type="ECO:0000256" key="2">
    <source>
        <dbReference type="ARBA" id="ARBA00023125"/>
    </source>
</evidence>
<dbReference type="InterPro" id="IPR015927">
    <property type="entry name" value="Peptidase_S24_S26A/B/C"/>
</dbReference>
<organism evidence="5 6">
    <name type="scientific">Marinobacterium lutimaris</name>
    <dbReference type="NCBI Taxonomy" id="568106"/>
    <lineage>
        <taxon>Bacteria</taxon>
        <taxon>Pseudomonadati</taxon>
        <taxon>Pseudomonadota</taxon>
        <taxon>Gammaproteobacteria</taxon>
        <taxon>Oceanospirillales</taxon>
        <taxon>Oceanospirillaceae</taxon>
        <taxon>Marinobacterium</taxon>
    </lineage>
</organism>
<reference evidence="5 6" key="1">
    <citation type="submission" date="2016-10" db="EMBL/GenBank/DDBJ databases">
        <authorList>
            <person name="de Groot N.N."/>
        </authorList>
    </citation>
    <scope>NUCLEOTIDE SEQUENCE [LARGE SCALE GENOMIC DNA]</scope>
    <source>
        <strain evidence="5 6">DSM 22012</strain>
    </source>
</reference>
<dbReference type="GO" id="GO:0003677">
    <property type="term" value="F:DNA binding"/>
    <property type="evidence" value="ECO:0007669"/>
    <property type="project" value="UniProtKB-KW"/>
</dbReference>
<evidence type="ECO:0000259" key="4">
    <source>
        <dbReference type="PROSITE" id="PS50943"/>
    </source>
</evidence>
<dbReference type="Pfam" id="PF00717">
    <property type="entry name" value="Peptidase_S24"/>
    <property type="match status" value="1"/>
</dbReference>
<dbReference type="Gene3D" id="2.10.109.10">
    <property type="entry name" value="Umud Fragment, subunit A"/>
    <property type="match status" value="1"/>
</dbReference>
<dbReference type="PANTHER" id="PTHR40661:SF2">
    <property type="entry name" value="HTH-TYPE TRANSCRIPTIONAL REGULATOR PRTR"/>
    <property type="match status" value="1"/>
</dbReference>
<dbReference type="PANTHER" id="PTHR40661">
    <property type="match status" value="1"/>
</dbReference>
<evidence type="ECO:0000313" key="6">
    <source>
        <dbReference type="Proteomes" id="UP000236745"/>
    </source>
</evidence>